<dbReference type="AlphaFoldDB" id="A0A6A6DUJ3"/>
<sequence>MDQSELHAAHAGTMSAAKPIHAARTAKVPTMMPLTQTTTRATETTILRMAPKPQTVKIQAIVILMMPPTTTMTTMGNPIESIGAYTLERVSRGRSRTSSAYLRTSARWV</sequence>
<protein>
    <submittedName>
        <fullName evidence="2">Uncharacterized protein</fullName>
    </submittedName>
</protein>
<proteinExistence type="predicted"/>
<keyword evidence="3" id="KW-1185">Reference proteome</keyword>
<organism evidence="2 3">
    <name type="scientific">Zopfia rhizophila CBS 207.26</name>
    <dbReference type="NCBI Taxonomy" id="1314779"/>
    <lineage>
        <taxon>Eukaryota</taxon>
        <taxon>Fungi</taxon>
        <taxon>Dikarya</taxon>
        <taxon>Ascomycota</taxon>
        <taxon>Pezizomycotina</taxon>
        <taxon>Dothideomycetes</taxon>
        <taxon>Dothideomycetes incertae sedis</taxon>
        <taxon>Zopfiaceae</taxon>
        <taxon>Zopfia</taxon>
    </lineage>
</organism>
<evidence type="ECO:0000313" key="3">
    <source>
        <dbReference type="Proteomes" id="UP000800200"/>
    </source>
</evidence>
<dbReference type="Proteomes" id="UP000800200">
    <property type="component" value="Unassembled WGS sequence"/>
</dbReference>
<gene>
    <name evidence="2" type="ORF">K469DRAFT_248812</name>
</gene>
<reference evidence="2" key="1">
    <citation type="journal article" date="2020" name="Stud. Mycol.">
        <title>101 Dothideomycetes genomes: a test case for predicting lifestyles and emergence of pathogens.</title>
        <authorList>
            <person name="Haridas S."/>
            <person name="Albert R."/>
            <person name="Binder M."/>
            <person name="Bloem J."/>
            <person name="Labutti K."/>
            <person name="Salamov A."/>
            <person name="Andreopoulos B."/>
            <person name="Baker S."/>
            <person name="Barry K."/>
            <person name="Bills G."/>
            <person name="Bluhm B."/>
            <person name="Cannon C."/>
            <person name="Castanera R."/>
            <person name="Culley D."/>
            <person name="Daum C."/>
            <person name="Ezra D."/>
            <person name="Gonzalez J."/>
            <person name="Henrissat B."/>
            <person name="Kuo A."/>
            <person name="Liang C."/>
            <person name="Lipzen A."/>
            <person name="Lutzoni F."/>
            <person name="Magnuson J."/>
            <person name="Mondo S."/>
            <person name="Nolan M."/>
            <person name="Ohm R."/>
            <person name="Pangilinan J."/>
            <person name="Park H.-J."/>
            <person name="Ramirez L."/>
            <person name="Alfaro M."/>
            <person name="Sun H."/>
            <person name="Tritt A."/>
            <person name="Yoshinaga Y."/>
            <person name="Zwiers L.-H."/>
            <person name="Turgeon B."/>
            <person name="Goodwin S."/>
            <person name="Spatafora J."/>
            <person name="Crous P."/>
            <person name="Grigoriev I."/>
        </authorList>
    </citation>
    <scope>NUCLEOTIDE SEQUENCE</scope>
    <source>
        <strain evidence="2">CBS 207.26</strain>
    </source>
</reference>
<name>A0A6A6DUJ3_9PEZI</name>
<accession>A0A6A6DUJ3</accession>
<evidence type="ECO:0000313" key="2">
    <source>
        <dbReference type="EMBL" id="KAF2181899.1"/>
    </source>
</evidence>
<feature type="region of interest" description="Disordered" evidence="1">
    <location>
        <begin position="1"/>
        <end position="21"/>
    </location>
</feature>
<dbReference type="EMBL" id="ML994650">
    <property type="protein sequence ID" value="KAF2181899.1"/>
    <property type="molecule type" value="Genomic_DNA"/>
</dbReference>
<evidence type="ECO:0000256" key="1">
    <source>
        <dbReference type="SAM" id="MobiDB-lite"/>
    </source>
</evidence>